<comment type="similarity">
    <text evidence="2 7">Belongs to the FlgA family.</text>
</comment>
<evidence type="ECO:0000256" key="6">
    <source>
        <dbReference type="ARBA" id="ARBA00025643"/>
    </source>
</evidence>
<dbReference type="SMART" id="SM00858">
    <property type="entry name" value="SAF"/>
    <property type="match status" value="1"/>
</dbReference>
<keyword evidence="5 7" id="KW-0574">Periplasm</keyword>
<dbReference type="AlphaFoldDB" id="A0A0A3Z2U8"/>
<keyword evidence="4" id="KW-0732">Signal</keyword>
<dbReference type="Proteomes" id="UP000030351">
    <property type="component" value="Unassembled WGS sequence"/>
</dbReference>
<keyword evidence="7" id="KW-1005">Bacterial flagellum biogenesis</keyword>
<dbReference type="GO" id="GO:0044780">
    <property type="term" value="P:bacterial-type flagellum assembly"/>
    <property type="evidence" value="ECO:0007669"/>
    <property type="project" value="InterPro"/>
</dbReference>
<comment type="function">
    <text evidence="6 7">Involved in the assembly process of the P-ring formation. It may associate with FlgF on the rod constituting a structure essential for the P-ring assembly or may act as a modulator protein for the P-ring assembly.</text>
</comment>
<dbReference type="STRING" id="371042.NG99_11620"/>
<proteinExistence type="inferred from homology"/>
<sequence>MIVNTMISHAKTPVINPLTIRIAGMLNTASSASGNNIVQHVTLLTPPEQLATLCEKPDITLPAGNRLAGKRSVAVRCGEKKRFIQIHIAAEGSYWVTSRPLKKGHVLTSEDIRPRRGSLEHLPSGLLFSTNAVTGAVITRNMQSGQPLTENVLRKRWKVVSGAKVDAITTGEGFRIRAQGKALDNATQHGTLRVRLNSGKIVAGKVNENGDVLINPVN</sequence>
<dbReference type="InterPro" id="IPR013974">
    <property type="entry name" value="SAF"/>
</dbReference>
<dbReference type="GO" id="GO:0042597">
    <property type="term" value="C:periplasmic space"/>
    <property type="evidence" value="ECO:0007669"/>
    <property type="project" value="UniProtKB-SubCell"/>
</dbReference>
<keyword evidence="10" id="KW-1185">Reference proteome</keyword>
<reference evidence="9 10" key="1">
    <citation type="submission" date="2014-10" db="EMBL/GenBank/DDBJ databases">
        <title>Genome sequence of Erwinia typographi M043b.</title>
        <authorList>
            <person name="Chan K.-G."/>
            <person name="Tan W.-S."/>
        </authorList>
    </citation>
    <scope>NUCLEOTIDE SEQUENCE [LARGE SCALE GENOMIC DNA]</scope>
    <source>
        <strain evidence="9 10">M043b</strain>
    </source>
</reference>
<gene>
    <name evidence="9" type="ORF">NG99_11620</name>
</gene>
<dbReference type="EMBL" id="JRUQ01000037">
    <property type="protein sequence ID" value="KGT93417.1"/>
    <property type="molecule type" value="Genomic_DNA"/>
</dbReference>
<evidence type="ECO:0000256" key="4">
    <source>
        <dbReference type="ARBA" id="ARBA00022729"/>
    </source>
</evidence>
<dbReference type="Gene3D" id="3.90.1210.10">
    <property type="entry name" value="Antifreeze-like/N-acetylneuraminic acid synthase C-terminal domain"/>
    <property type="match status" value="1"/>
</dbReference>
<protein>
    <recommendedName>
        <fullName evidence="3 7">Flagella basal body P-ring formation protein FlgA</fullName>
    </recommendedName>
</protein>
<dbReference type="Pfam" id="PF13144">
    <property type="entry name" value="ChapFlgA"/>
    <property type="match status" value="1"/>
</dbReference>
<dbReference type="PANTHER" id="PTHR36307">
    <property type="entry name" value="FLAGELLA BASAL BODY P-RING FORMATION PROTEIN FLGA"/>
    <property type="match status" value="1"/>
</dbReference>
<organism evidence="9 10">
    <name type="scientific">Erwinia typographi</name>
    <dbReference type="NCBI Taxonomy" id="371042"/>
    <lineage>
        <taxon>Bacteria</taxon>
        <taxon>Pseudomonadati</taxon>
        <taxon>Pseudomonadota</taxon>
        <taxon>Gammaproteobacteria</taxon>
        <taxon>Enterobacterales</taxon>
        <taxon>Erwiniaceae</taxon>
        <taxon>Erwinia</taxon>
    </lineage>
</organism>
<evidence type="ECO:0000256" key="2">
    <source>
        <dbReference type="ARBA" id="ARBA00010474"/>
    </source>
</evidence>
<comment type="caution">
    <text evidence="9">The sequence shown here is derived from an EMBL/GenBank/DDBJ whole genome shotgun (WGS) entry which is preliminary data.</text>
</comment>
<dbReference type="NCBIfam" id="TIGR03170">
    <property type="entry name" value="flgA_cterm"/>
    <property type="match status" value="1"/>
</dbReference>
<accession>A0A0A3Z2U8</accession>
<dbReference type="eggNOG" id="COG1261">
    <property type="taxonomic scope" value="Bacteria"/>
</dbReference>
<evidence type="ECO:0000256" key="7">
    <source>
        <dbReference type="RuleBase" id="RU362063"/>
    </source>
</evidence>
<dbReference type="InterPro" id="IPR039246">
    <property type="entry name" value="Flagellar_FlgA"/>
</dbReference>
<dbReference type="InterPro" id="IPR017585">
    <property type="entry name" value="SAF_FlgA"/>
</dbReference>
<evidence type="ECO:0000256" key="1">
    <source>
        <dbReference type="ARBA" id="ARBA00004418"/>
    </source>
</evidence>
<evidence type="ECO:0000256" key="5">
    <source>
        <dbReference type="ARBA" id="ARBA00022764"/>
    </source>
</evidence>
<dbReference type="Gene3D" id="2.30.30.760">
    <property type="match status" value="1"/>
</dbReference>
<evidence type="ECO:0000313" key="9">
    <source>
        <dbReference type="EMBL" id="KGT93417.1"/>
    </source>
</evidence>
<evidence type="ECO:0000256" key="3">
    <source>
        <dbReference type="ARBA" id="ARBA00014754"/>
    </source>
</evidence>
<dbReference type="PANTHER" id="PTHR36307:SF1">
    <property type="entry name" value="FLAGELLA BASAL BODY P-RING FORMATION PROTEIN FLGA"/>
    <property type="match status" value="1"/>
</dbReference>
<feature type="domain" description="SAF" evidence="8">
    <location>
        <begin position="92"/>
        <end position="154"/>
    </location>
</feature>
<evidence type="ECO:0000313" key="10">
    <source>
        <dbReference type="Proteomes" id="UP000030351"/>
    </source>
</evidence>
<name>A0A0A3Z2U8_9GAMM</name>
<evidence type="ECO:0000259" key="8">
    <source>
        <dbReference type="SMART" id="SM00858"/>
    </source>
</evidence>
<dbReference type="CDD" id="cd11614">
    <property type="entry name" value="SAF_CpaB_FlgA_like"/>
    <property type="match status" value="1"/>
</dbReference>
<comment type="subcellular location">
    <subcellularLocation>
        <location evidence="1 7">Periplasm</location>
    </subcellularLocation>
</comment>